<protein>
    <recommendedName>
        <fullName evidence="3">MATH domain-containing protein</fullName>
    </recommendedName>
</protein>
<proteinExistence type="predicted"/>
<feature type="coiled-coil region" evidence="2">
    <location>
        <begin position="264"/>
        <end position="298"/>
    </location>
</feature>
<dbReference type="CDD" id="cd00121">
    <property type="entry name" value="MATH"/>
    <property type="match status" value="1"/>
</dbReference>
<organism evidence="4 5">
    <name type="scientific">Stylosanthes scabra</name>
    <dbReference type="NCBI Taxonomy" id="79078"/>
    <lineage>
        <taxon>Eukaryota</taxon>
        <taxon>Viridiplantae</taxon>
        <taxon>Streptophyta</taxon>
        <taxon>Embryophyta</taxon>
        <taxon>Tracheophyta</taxon>
        <taxon>Spermatophyta</taxon>
        <taxon>Magnoliopsida</taxon>
        <taxon>eudicotyledons</taxon>
        <taxon>Gunneridae</taxon>
        <taxon>Pentapetalae</taxon>
        <taxon>rosids</taxon>
        <taxon>fabids</taxon>
        <taxon>Fabales</taxon>
        <taxon>Fabaceae</taxon>
        <taxon>Papilionoideae</taxon>
        <taxon>50 kb inversion clade</taxon>
        <taxon>dalbergioids sensu lato</taxon>
        <taxon>Dalbergieae</taxon>
        <taxon>Pterocarpus clade</taxon>
        <taxon>Stylosanthes</taxon>
    </lineage>
</organism>
<dbReference type="InterPro" id="IPR050804">
    <property type="entry name" value="MCC"/>
</dbReference>
<dbReference type="SMART" id="SM00061">
    <property type="entry name" value="MATH"/>
    <property type="match status" value="1"/>
</dbReference>
<sequence length="317" mass="35991">MKDQEVKVLTNVKFTWTVNNFSEVTREKLYSDTFFTGPYSWRIGICPELSISKSVKLMSINLYAGDNVNFSVERISGNFKLSLVNQVETNSTIIKESENIQLNQGDNNVACACSLLIRCFNNITHGCPGFLVNDTCIIVAEVSVNDLGLHDHNHPPSFMDFKGLCKIEKEYVEVLEESCSKYPSLVECHINRKRSQRFNEYSFTALGKLLHFLKTKKVKEMMIDDACKELQYLWDEVEIRFDDLSWLEPHVKSALTFFEKAAKVEKLKGDVADLEEKAKTMKAEAIALDADLEKTKKELAIAEDGFDLDDQLGCGIP</sequence>
<dbReference type="PANTHER" id="PTHR46236:SF35">
    <property type="entry name" value="MATH DOMAIN-CONTAINING PROTEIN"/>
    <property type="match status" value="1"/>
</dbReference>
<name>A0ABU6QMK3_9FABA</name>
<dbReference type="PROSITE" id="PS50144">
    <property type="entry name" value="MATH"/>
    <property type="match status" value="1"/>
</dbReference>
<evidence type="ECO:0000256" key="1">
    <source>
        <dbReference type="ARBA" id="ARBA00023054"/>
    </source>
</evidence>
<dbReference type="SUPFAM" id="SSF49599">
    <property type="entry name" value="TRAF domain-like"/>
    <property type="match status" value="1"/>
</dbReference>
<dbReference type="InterPro" id="IPR002083">
    <property type="entry name" value="MATH/TRAF_dom"/>
</dbReference>
<evidence type="ECO:0000256" key="2">
    <source>
        <dbReference type="SAM" id="Coils"/>
    </source>
</evidence>
<dbReference type="Gene3D" id="2.60.210.10">
    <property type="entry name" value="Apoptosis, Tumor Necrosis Factor Receptor Associated Protein 2, Chain A"/>
    <property type="match status" value="1"/>
</dbReference>
<gene>
    <name evidence="4" type="ORF">PIB30_068981</name>
</gene>
<dbReference type="Pfam" id="PF22486">
    <property type="entry name" value="MATH_2"/>
    <property type="match status" value="1"/>
</dbReference>
<dbReference type="PANTHER" id="PTHR46236">
    <property type="entry name" value="TRAF-LIKE SUPERFAMILY PROTEIN"/>
    <property type="match status" value="1"/>
</dbReference>
<evidence type="ECO:0000313" key="4">
    <source>
        <dbReference type="EMBL" id="MED6113237.1"/>
    </source>
</evidence>
<dbReference type="InterPro" id="IPR008974">
    <property type="entry name" value="TRAF-like"/>
</dbReference>
<keyword evidence="1 2" id="KW-0175">Coiled coil</keyword>
<dbReference type="Proteomes" id="UP001341840">
    <property type="component" value="Unassembled WGS sequence"/>
</dbReference>
<evidence type="ECO:0000259" key="3">
    <source>
        <dbReference type="PROSITE" id="PS50144"/>
    </source>
</evidence>
<evidence type="ECO:0000313" key="5">
    <source>
        <dbReference type="Proteomes" id="UP001341840"/>
    </source>
</evidence>
<reference evidence="4 5" key="1">
    <citation type="journal article" date="2023" name="Plants (Basel)">
        <title>Bridging the Gap: Combining Genomics and Transcriptomics Approaches to Understand Stylosanthes scabra, an Orphan Legume from the Brazilian Caatinga.</title>
        <authorList>
            <person name="Ferreira-Neto J.R.C."/>
            <person name="da Silva M.D."/>
            <person name="Binneck E."/>
            <person name="de Melo N.F."/>
            <person name="da Silva R.H."/>
            <person name="de Melo A.L.T.M."/>
            <person name="Pandolfi V."/>
            <person name="Bustamante F.O."/>
            <person name="Brasileiro-Vidal A.C."/>
            <person name="Benko-Iseppon A.M."/>
        </authorList>
    </citation>
    <scope>NUCLEOTIDE SEQUENCE [LARGE SCALE GENOMIC DNA]</scope>
    <source>
        <tissue evidence="4">Leaves</tissue>
    </source>
</reference>
<dbReference type="EMBL" id="JASCZI010000749">
    <property type="protein sequence ID" value="MED6113237.1"/>
    <property type="molecule type" value="Genomic_DNA"/>
</dbReference>
<keyword evidence="5" id="KW-1185">Reference proteome</keyword>
<feature type="domain" description="MATH" evidence="3">
    <location>
        <begin position="11"/>
        <end position="142"/>
    </location>
</feature>
<accession>A0ABU6QMK3</accession>
<comment type="caution">
    <text evidence="4">The sequence shown here is derived from an EMBL/GenBank/DDBJ whole genome shotgun (WGS) entry which is preliminary data.</text>
</comment>